<feature type="region of interest" description="Disordered" evidence="5">
    <location>
        <begin position="102"/>
        <end position="153"/>
    </location>
</feature>
<reference evidence="6" key="1">
    <citation type="submission" date="2007-07" db="EMBL/GenBank/DDBJ databases">
        <title>PCAP assembly of the Caenorhabditis remanei genome.</title>
        <authorList>
            <consortium name="The Caenorhabditis remanei Sequencing Consortium"/>
            <person name="Wilson R.K."/>
        </authorList>
    </citation>
    <scope>NUCLEOTIDE SEQUENCE [LARGE SCALE GENOMIC DNA]</scope>
    <source>
        <strain evidence="6">PB4641</strain>
    </source>
</reference>
<comment type="similarity">
    <text evidence="2">Belongs to the TSR2 family.</text>
</comment>
<evidence type="ECO:0000256" key="2">
    <source>
        <dbReference type="ARBA" id="ARBA00006524"/>
    </source>
</evidence>
<evidence type="ECO:0000256" key="4">
    <source>
        <dbReference type="ARBA" id="ARBA00022552"/>
    </source>
</evidence>
<dbReference type="Proteomes" id="UP000008281">
    <property type="component" value="Unassembled WGS sequence"/>
</dbReference>
<evidence type="ECO:0000313" key="6">
    <source>
        <dbReference type="EMBL" id="EFO87992.1"/>
    </source>
</evidence>
<dbReference type="AlphaFoldDB" id="E3N6A3"/>
<keyword evidence="7" id="KW-1185">Reference proteome</keyword>
<dbReference type="EMBL" id="DS268539">
    <property type="protein sequence ID" value="EFO87992.1"/>
    <property type="molecule type" value="Genomic_DNA"/>
</dbReference>
<dbReference type="OrthoDB" id="263560at2759"/>
<dbReference type="GO" id="GO:0006364">
    <property type="term" value="P:rRNA processing"/>
    <property type="evidence" value="ECO:0007669"/>
    <property type="project" value="UniProtKB-KW"/>
</dbReference>
<dbReference type="Pfam" id="PF10273">
    <property type="entry name" value="WGG"/>
    <property type="match status" value="1"/>
</dbReference>
<feature type="compositionally biased region" description="Basic and acidic residues" evidence="5">
    <location>
        <begin position="102"/>
        <end position="116"/>
    </location>
</feature>
<dbReference type="eggNOG" id="KOG4032">
    <property type="taxonomic scope" value="Eukaryota"/>
</dbReference>
<proteinExistence type="inferred from homology"/>
<name>E3N6A3_CAERE</name>
<accession>E3N6A3</accession>
<evidence type="ECO:0000256" key="1">
    <source>
        <dbReference type="ARBA" id="ARBA00002210"/>
    </source>
</evidence>
<organism evidence="7">
    <name type="scientific">Caenorhabditis remanei</name>
    <name type="common">Caenorhabditis vulgaris</name>
    <dbReference type="NCBI Taxonomy" id="31234"/>
    <lineage>
        <taxon>Eukaryota</taxon>
        <taxon>Metazoa</taxon>
        <taxon>Ecdysozoa</taxon>
        <taxon>Nematoda</taxon>
        <taxon>Chromadorea</taxon>
        <taxon>Rhabditida</taxon>
        <taxon>Rhabditina</taxon>
        <taxon>Rhabditomorpha</taxon>
        <taxon>Rhabditoidea</taxon>
        <taxon>Rhabditidae</taxon>
        <taxon>Peloderinae</taxon>
        <taxon>Caenorhabditis</taxon>
    </lineage>
</organism>
<feature type="compositionally biased region" description="Polar residues" evidence="5">
    <location>
        <begin position="127"/>
        <end position="153"/>
    </location>
</feature>
<dbReference type="STRING" id="31234.E3N6A3"/>
<comment type="function">
    <text evidence="1">May be involved in 20S pre-rRNA processing.</text>
</comment>
<dbReference type="InterPro" id="IPR019398">
    <property type="entry name" value="Pre-rRNA_process_TSR2"/>
</dbReference>
<gene>
    <name evidence="6" type="ORF">CRE_05116</name>
</gene>
<sequence length="153" mass="17700">MNIDIEVLRKFTARTLKSWSVYQLALDNSCGGDETKENDKWFLDMFCEQITIARGLKVGELEDYQIAFFLREGFGHIKNHNEPALQQLMSKLHSDEELVKVKHKSEDDVDMKIPKNEEEEEGPSKPQRPQRQVLVNNDGSTITNKQQRNFGGF</sequence>
<keyword evidence="4" id="KW-0698">rRNA processing</keyword>
<protein>
    <recommendedName>
        <fullName evidence="3">Pre-rRNA-processing protein TSR2 homolog</fullName>
    </recommendedName>
</protein>
<dbReference type="HOGENOM" id="CLU_074896_2_2_1"/>
<dbReference type="InParanoid" id="E3N6A3"/>
<evidence type="ECO:0000256" key="3">
    <source>
        <dbReference type="ARBA" id="ARBA00017551"/>
    </source>
</evidence>
<evidence type="ECO:0000256" key="5">
    <source>
        <dbReference type="SAM" id="MobiDB-lite"/>
    </source>
</evidence>
<evidence type="ECO:0000313" key="7">
    <source>
        <dbReference type="Proteomes" id="UP000008281"/>
    </source>
</evidence>